<dbReference type="GO" id="GO:0006417">
    <property type="term" value="P:regulation of translation"/>
    <property type="evidence" value="ECO:0007669"/>
    <property type="project" value="UniProtKB-KW"/>
</dbReference>
<dbReference type="Pfam" id="PF00752">
    <property type="entry name" value="XPG_N"/>
    <property type="match status" value="1"/>
</dbReference>
<dbReference type="PANTHER" id="PTHR11081:SF32">
    <property type="entry name" value="POST-TRANSCRIPTIONAL REGULATOR MKT1"/>
    <property type="match status" value="1"/>
</dbReference>
<dbReference type="CDD" id="cd09858">
    <property type="entry name" value="PIN_MKT1"/>
    <property type="match status" value="1"/>
</dbReference>
<dbReference type="Pfam" id="PF12247">
    <property type="entry name" value="MKT1_N"/>
    <property type="match status" value="1"/>
</dbReference>
<dbReference type="GO" id="GO:0006974">
    <property type="term" value="P:DNA damage response"/>
    <property type="evidence" value="ECO:0007669"/>
    <property type="project" value="UniProtKB-ARBA"/>
</dbReference>
<dbReference type="CDD" id="cd09902">
    <property type="entry name" value="H3TH_MKT1"/>
    <property type="match status" value="1"/>
</dbReference>
<keyword evidence="1" id="KW-0810">Translation regulation</keyword>
<evidence type="ECO:0000259" key="6">
    <source>
        <dbReference type="Pfam" id="PF12246"/>
    </source>
</evidence>
<dbReference type="AlphaFoldDB" id="A0A9W7XFR5"/>
<dbReference type="GO" id="GO:0004518">
    <property type="term" value="F:nuclease activity"/>
    <property type="evidence" value="ECO:0007669"/>
    <property type="project" value="InterPro"/>
</dbReference>
<feature type="domain" description="Post-transcriptional regulator MKT1 C-terminal" evidence="6">
    <location>
        <begin position="468"/>
        <end position="679"/>
    </location>
</feature>
<dbReference type="PANTHER" id="PTHR11081">
    <property type="entry name" value="FLAP ENDONUCLEASE FAMILY MEMBER"/>
    <property type="match status" value="1"/>
</dbReference>
<dbReference type="Proteomes" id="UP001145021">
    <property type="component" value="Unassembled WGS sequence"/>
</dbReference>
<evidence type="ECO:0000256" key="1">
    <source>
        <dbReference type="ARBA" id="ARBA00022845"/>
    </source>
</evidence>
<organism evidence="8 9">
    <name type="scientific">Coemansia asiatica</name>
    <dbReference type="NCBI Taxonomy" id="1052880"/>
    <lineage>
        <taxon>Eukaryota</taxon>
        <taxon>Fungi</taxon>
        <taxon>Fungi incertae sedis</taxon>
        <taxon>Zoopagomycota</taxon>
        <taxon>Kickxellomycotina</taxon>
        <taxon>Kickxellomycetes</taxon>
        <taxon>Kickxellales</taxon>
        <taxon>Kickxellaceae</taxon>
        <taxon>Coemansia</taxon>
    </lineage>
</organism>
<comment type="similarity">
    <text evidence="2">Belongs to the XPG/RAD2 endonuclease family.</text>
</comment>
<dbReference type="InterPro" id="IPR022039">
    <property type="entry name" value="MKT1_C"/>
</dbReference>
<dbReference type="InterPro" id="IPR006085">
    <property type="entry name" value="XPG_DNA_repair_N"/>
</dbReference>
<gene>
    <name evidence="8" type="ORF">LPJ64_004684</name>
</gene>
<dbReference type="EMBL" id="JANBOH010000243">
    <property type="protein sequence ID" value="KAJ1643552.1"/>
    <property type="molecule type" value="Genomic_DNA"/>
</dbReference>
<feature type="domain" description="Post-transcriptional regulator MKT1 N-terminal" evidence="7">
    <location>
        <begin position="303"/>
        <end position="392"/>
    </location>
</feature>
<evidence type="ECO:0000256" key="2">
    <source>
        <dbReference type="ARBA" id="ARBA00024023"/>
    </source>
</evidence>
<dbReference type="SUPFAM" id="SSF88723">
    <property type="entry name" value="PIN domain-like"/>
    <property type="match status" value="1"/>
</dbReference>
<proteinExistence type="inferred from homology"/>
<dbReference type="InterPro" id="IPR037314">
    <property type="entry name" value="MKT1_H3TH"/>
</dbReference>
<sequence length="713" mass="77184">MPIRTFEVYVREMRLLQETRISALSETRLGIEGHNWLRQLVQNTRDGDYVAMDGPPQALEAAIIGELQFFRKHNIVPVFVFNGLPVSRKDQRPFAKDDHRPAFRNAAWEAYWQGNIEQAQRSWSTSSPHAQGDMVPYVMQILQAQGAECMRAPYSSWAQLAYLYRHEAQPIHAVYASLDVLMFDVDRVVTAISASKASFTWIQRDSLLTKCGISAEQLLDMCILAGFDWCPTFPALVSDIGFSFKAAVDAVVAYRTGFNAVQMLGDCAPSYSDSFLRAYCTVRYHIVLHLDGSVGPLNAEYAPNDLHDIIGYRLPTAAYQLLARGIVHPPVLNMLVSGSWLEFAPADNGESAEYRGMVTGWERSLYQQQCAALCATFGSFYRQRKITMQTWFEPQTELVLHDSKPPAKPERTQRKVEVRGGGIDADTAPTPAAVLERASALLSPRPSADGSFGAAAPTVSSAVLVSALRDLGFVSRAGEHTPLGAALGAGMRALGSKQDALPSLQWAAVQAAILLGQGVLSGDKWSVAYEDEHAPAGGSDESVQKHIRFVSRIATLAPPCERSGPWRLAFSRDLLAFSSVARLVQKAIATSIDTSCLVFAAGETGGVSAIDVAQLLELNNGVPLECASSDASGLLVQALLVEHARSGKGSWRRVLDAAGESIVDAAQTVRSAACLVDVVVAMACEQSSGVDKGVVADLKAARDWALPALSVAQ</sequence>
<evidence type="ECO:0000259" key="7">
    <source>
        <dbReference type="Pfam" id="PF12247"/>
    </source>
</evidence>
<dbReference type="InterPro" id="IPR022040">
    <property type="entry name" value="MKT1_N"/>
</dbReference>
<dbReference type="Gene3D" id="3.40.50.1010">
    <property type="entry name" value="5'-nuclease"/>
    <property type="match status" value="1"/>
</dbReference>
<accession>A0A9W7XFR5</accession>
<reference evidence="8" key="1">
    <citation type="submission" date="2022-07" db="EMBL/GenBank/DDBJ databases">
        <title>Phylogenomic reconstructions and comparative analyses of Kickxellomycotina fungi.</title>
        <authorList>
            <person name="Reynolds N.K."/>
            <person name="Stajich J.E."/>
            <person name="Barry K."/>
            <person name="Grigoriev I.V."/>
            <person name="Crous P."/>
            <person name="Smith M.E."/>
        </authorList>
    </citation>
    <scope>NUCLEOTIDE SEQUENCE</scope>
    <source>
        <strain evidence="8">NBRC 105413</strain>
    </source>
</reference>
<evidence type="ECO:0008006" key="10">
    <source>
        <dbReference type="Google" id="ProtNLM"/>
    </source>
</evidence>
<evidence type="ECO:0000259" key="4">
    <source>
        <dbReference type="Pfam" id="PF00752"/>
    </source>
</evidence>
<feature type="domain" description="XPG-I" evidence="5">
    <location>
        <begin position="148"/>
        <end position="228"/>
    </location>
</feature>
<name>A0A9W7XFR5_9FUNG</name>
<evidence type="ECO:0000259" key="5">
    <source>
        <dbReference type="Pfam" id="PF00867"/>
    </source>
</evidence>
<feature type="region of interest" description="Disordered" evidence="3">
    <location>
        <begin position="401"/>
        <end position="423"/>
    </location>
</feature>
<keyword evidence="9" id="KW-1185">Reference proteome</keyword>
<dbReference type="InterPro" id="IPR029060">
    <property type="entry name" value="PIN-like_dom_sf"/>
</dbReference>
<comment type="caution">
    <text evidence="8">The sequence shown here is derived from an EMBL/GenBank/DDBJ whole genome shotgun (WGS) entry which is preliminary data.</text>
</comment>
<feature type="domain" description="XPG N-terminal" evidence="4">
    <location>
        <begin position="1"/>
        <end position="91"/>
    </location>
</feature>
<dbReference type="InterPro" id="IPR006084">
    <property type="entry name" value="XPG/Rad2"/>
</dbReference>
<protein>
    <recommendedName>
        <fullName evidence="10">PIN domain-like protein</fullName>
    </recommendedName>
</protein>
<evidence type="ECO:0000313" key="8">
    <source>
        <dbReference type="EMBL" id="KAJ1643552.1"/>
    </source>
</evidence>
<feature type="compositionally biased region" description="Basic and acidic residues" evidence="3">
    <location>
        <begin position="401"/>
        <end position="418"/>
    </location>
</feature>
<dbReference type="Pfam" id="PF00867">
    <property type="entry name" value="XPG_I"/>
    <property type="match status" value="1"/>
</dbReference>
<dbReference type="PRINTS" id="PR00853">
    <property type="entry name" value="XPGRADSUPER"/>
</dbReference>
<dbReference type="InterPro" id="IPR006086">
    <property type="entry name" value="XPG-I_dom"/>
</dbReference>
<evidence type="ECO:0000313" key="9">
    <source>
        <dbReference type="Proteomes" id="UP001145021"/>
    </source>
</evidence>
<dbReference type="Pfam" id="PF12246">
    <property type="entry name" value="MKT1_C"/>
    <property type="match status" value="1"/>
</dbReference>
<dbReference type="GO" id="GO:0003730">
    <property type="term" value="F:mRNA 3'-UTR binding"/>
    <property type="evidence" value="ECO:0007669"/>
    <property type="project" value="TreeGrafter"/>
</dbReference>
<evidence type="ECO:0000256" key="3">
    <source>
        <dbReference type="SAM" id="MobiDB-lite"/>
    </source>
</evidence>